<reference evidence="3 4" key="1">
    <citation type="journal article" date="2012" name="Genome Biol.">
        <title>Sequencing three crocodilian genomes to illuminate the evolution of archosaurs and amniotes.</title>
        <authorList>
            <person name="St John J.A."/>
            <person name="Braun E.L."/>
            <person name="Isberg S.R."/>
            <person name="Miles L.G."/>
            <person name="Chong A.Y."/>
            <person name="Gongora J."/>
            <person name="Dalzell P."/>
            <person name="Moran C."/>
            <person name="Bed'hom B."/>
            <person name="Abzhanov A."/>
            <person name="Burgess S.C."/>
            <person name="Cooksey A.M."/>
            <person name="Castoe T.A."/>
            <person name="Crawford N.G."/>
            <person name="Densmore L.D."/>
            <person name="Drew J.C."/>
            <person name="Edwards S.V."/>
            <person name="Faircloth B.C."/>
            <person name="Fujita M.K."/>
            <person name="Greenwold M.J."/>
            <person name="Hoffmann F.G."/>
            <person name="Howard J.M."/>
            <person name="Iguchi T."/>
            <person name="Janes D.E."/>
            <person name="Khan S.Y."/>
            <person name="Kohno S."/>
            <person name="de Koning A.J."/>
            <person name="Lance S.L."/>
            <person name="McCarthy F.M."/>
            <person name="McCormack J.E."/>
            <person name="Merchant M.E."/>
            <person name="Peterson D.G."/>
            <person name="Pollock D.D."/>
            <person name="Pourmand N."/>
            <person name="Raney B.J."/>
            <person name="Roessler K.A."/>
            <person name="Sanford J.R."/>
            <person name="Sawyer R.H."/>
            <person name="Schmidt C.J."/>
            <person name="Triplett E.W."/>
            <person name="Tuberville T.D."/>
            <person name="Venegas-Anaya M."/>
            <person name="Howard J.T."/>
            <person name="Jarvis E.D."/>
            <person name="Guillette L.J.Jr."/>
            <person name="Glenn T.C."/>
            <person name="Green R.E."/>
            <person name="Ray D.A."/>
        </authorList>
    </citation>
    <scope>NUCLEOTIDE SEQUENCE [LARGE SCALE GENOMIC DNA]</scope>
    <source>
        <strain evidence="3">KSC_2009_1</strain>
    </source>
</reference>
<dbReference type="AlphaFoldDB" id="A0A151P5D0"/>
<evidence type="ECO:0000256" key="1">
    <source>
        <dbReference type="SAM" id="Coils"/>
    </source>
</evidence>
<dbReference type="Proteomes" id="UP000050525">
    <property type="component" value="Unassembled WGS sequence"/>
</dbReference>
<feature type="coiled-coil region" evidence="1">
    <location>
        <begin position="205"/>
        <end position="235"/>
    </location>
</feature>
<sequence length="344" mass="37497">MRPYLTPPGVISQAVRGILHVVREAGGHNCSCSVSMSYLEAYQEKCWISWSRQGGTWTHWVARPTAVVASEQRFYFDTLTTLNFATCSKQVVNKPFAPGALPEPAAEETAEGEQQQTNSLPARKLPWLLRSPLGAMAGGGGGRGQCVGVRQGEMGAAQLAPSLPPSSALLPLAQLEPSLRLEEVEWQQGTGHRGLPLLGTPKAARKALLCCLKETQAELEKMRQQQKELEAKEQLRAASTPEPPQAVILPMQQAPFGLSFPLLSAVLIPQKWASPTEDEGILVLKRRLGPGGTESVVPSWELTRCQEVMVRGHQKLLELLNHGSTRELLSLKRIGPRTAELLMA</sequence>
<dbReference type="EMBL" id="AKHW03000840">
    <property type="protein sequence ID" value="KYO44213.1"/>
    <property type="molecule type" value="Genomic_DNA"/>
</dbReference>
<proteinExistence type="predicted"/>
<feature type="region of interest" description="Disordered" evidence="2">
    <location>
        <begin position="99"/>
        <end position="121"/>
    </location>
</feature>
<evidence type="ECO:0000313" key="4">
    <source>
        <dbReference type="Proteomes" id="UP000050525"/>
    </source>
</evidence>
<evidence type="ECO:0000256" key="2">
    <source>
        <dbReference type="SAM" id="MobiDB-lite"/>
    </source>
</evidence>
<organism evidence="3 4">
    <name type="scientific">Alligator mississippiensis</name>
    <name type="common">American alligator</name>
    <dbReference type="NCBI Taxonomy" id="8496"/>
    <lineage>
        <taxon>Eukaryota</taxon>
        <taxon>Metazoa</taxon>
        <taxon>Chordata</taxon>
        <taxon>Craniata</taxon>
        <taxon>Vertebrata</taxon>
        <taxon>Euteleostomi</taxon>
        <taxon>Archelosauria</taxon>
        <taxon>Archosauria</taxon>
        <taxon>Crocodylia</taxon>
        <taxon>Alligatoridae</taxon>
        <taxon>Alligatorinae</taxon>
        <taxon>Alligator</taxon>
    </lineage>
</organism>
<gene>
    <name evidence="3" type="ORF">Y1Q_0001746</name>
</gene>
<comment type="caution">
    <text evidence="3">The sequence shown here is derived from an EMBL/GenBank/DDBJ whole genome shotgun (WGS) entry which is preliminary data.</text>
</comment>
<keyword evidence="4" id="KW-1185">Reference proteome</keyword>
<evidence type="ECO:0000313" key="3">
    <source>
        <dbReference type="EMBL" id="KYO44213.1"/>
    </source>
</evidence>
<name>A0A151P5D0_ALLMI</name>
<dbReference type="STRING" id="8496.A0A151P5D0"/>
<accession>A0A151P5D0</accession>
<keyword evidence="1" id="KW-0175">Coiled coil</keyword>
<protein>
    <submittedName>
        <fullName evidence="3">Uncharacterized protein</fullName>
    </submittedName>
</protein>